<proteinExistence type="predicted"/>
<dbReference type="EMBL" id="CP130319">
    <property type="protein sequence ID" value="WNR44456.1"/>
    <property type="molecule type" value="Genomic_DNA"/>
</dbReference>
<dbReference type="GO" id="GO:0016597">
    <property type="term" value="F:amino acid binding"/>
    <property type="evidence" value="ECO:0007669"/>
    <property type="project" value="InterPro"/>
</dbReference>
<dbReference type="GO" id="GO:0006520">
    <property type="term" value="P:amino acid metabolic process"/>
    <property type="evidence" value="ECO:0007669"/>
    <property type="project" value="InterPro"/>
</dbReference>
<dbReference type="SUPFAM" id="SSF53671">
    <property type="entry name" value="Aspartate/ornithine carbamoyltransferase"/>
    <property type="match status" value="1"/>
</dbReference>
<keyword evidence="1" id="KW-0808">Transferase</keyword>
<protein>
    <recommendedName>
        <fullName evidence="2">Aspartate/ornithine carbamoyltransferase Asp/Orn-binding domain-containing protein</fullName>
    </recommendedName>
</protein>
<evidence type="ECO:0000313" key="4">
    <source>
        <dbReference type="Proteomes" id="UP001304650"/>
    </source>
</evidence>
<dbReference type="AlphaFoldDB" id="A0AA96LPW9"/>
<dbReference type="GO" id="GO:0016743">
    <property type="term" value="F:carboxyl- or carbamoyltransferase activity"/>
    <property type="evidence" value="ECO:0007669"/>
    <property type="project" value="InterPro"/>
</dbReference>
<evidence type="ECO:0000259" key="2">
    <source>
        <dbReference type="Pfam" id="PF00185"/>
    </source>
</evidence>
<dbReference type="InterPro" id="IPR036901">
    <property type="entry name" value="Asp/Orn_carbamoylTrfase_sf"/>
</dbReference>
<sequence length="56" mass="6538">MHDMPVHPGFEITEEVEEVLETEKAILYQQAENRMHVQKSLLLHLLSSSDIQHSLR</sequence>
<dbReference type="Proteomes" id="UP001304650">
    <property type="component" value="Chromosome"/>
</dbReference>
<gene>
    <name evidence="3" type="ORF">MJB10_25905</name>
</gene>
<dbReference type="KEGG" id="proo:MJB10_25905"/>
<reference evidence="3" key="1">
    <citation type="submission" date="2022-02" db="EMBL/GenBank/DDBJ databases">
        <title>Paenibacillus sp. MBLB1832 Whole Genome Shotgun Sequencing.</title>
        <authorList>
            <person name="Hwang C.Y."/>
            <person name="Cho E.-S."/>
            <person name="Seo M.-J."/>
        </authorList>
    </citation>
    <scope>NUCLEOTIDE SEQUENCE</scope>
    <source>
        <strain evidence="3">MBLB1832</strain>
    </source>
</reference>
<dbReference type="Pfam" id="PF00185">
    <property type="entry name" value="OTCace"/>
    <property type="match status" value="1"/>
</dbReference>
<dbReference type="Gene3D" id="3.40.50.1370">
    <property type="entry name" value="Aspartate/ornithine carbamoyltransferase"/>
    <property type="match status" value="1"/>
</dbReference>
<evidence type="ECO:0000313" key="3">
    <source>
        <dbReference type="EMBL" id="WNR44456.1"/>
    </source>
</evidence>
<organism evidence="3 4">
    <name type="scientific">Paenibacillus roseopurpureus</name>
    <dbReference type="NCBI Taxonomy" id="2918901"/>
    <lineage>
        <taxon>Bacteria</taxon>
        <taxon>Bacillati</taxon>
        <taxon>Bacillota</taxon>
        <taxon>Bacilli</taxon>
        <taxon>Bacillales</taxon>
        <taxon>Paenibacillaceae</taxon>
        <taxon>Paenibacillus</taxon>
    </lineage>
</organism>
<dbReference type="RefSeq" id="WP_314800064.1">
    <property type="nucleotide sequence ID" value="NZ_CP130319.1"/>
</dbReference>
<accession>A0AA96LPW9</accession>
<evidence type="ECO:0000256" key="1">
    <source>
        <dbReference type="ARBA" id="ARBA00022679"/>
    </source>
</evidence>
<dbReference type="InterPro" id="IPR006131">
    <property type="entry name" value="Asp_carbamoyltransf_Asp/Orn-bd"/>
</dbReference>
<name>A0AA96LPW9_9BACL</name>
<keyword evidence="4" id="KW-1185">Reference proteome</keyword>
<feature type="domain" description="Aspartate/ornithine carbamoyltransferase Asp/Orn-binding" evidence="2">
    <location>
        <begin position="1"/>
        <end position="44"/>
    </location>
</feature>